<dbReference type="Pfam" id="PF08228">
    <property type="entry name" value="RNase_P_pop3"/>
    <property type="match status" value="1"/>
</dbReference>
<dbReference type="GO" id="GO:0008033">
    <property type="term" value="P:tRNA processing"/>
    <property type="evidence" value="ECO:0007669"/>
    <property type="project" value="InterPro"/>
</dbReference>
<dbReference type="AlphaFoldDB" id="W6MN98"/>
<dbReference type="PANTHER" id="PTHR28272">
    <property type="entry name" value="RIBONUCLEASES P/MRP PROTEIN SUBUNIT POP3"/>
    <property type="match status" value="1"/>
</dbReference>
<dbReference type="SUPFAM" id="SSF55315">
    <property type="entry name" value="L30e-like"/>
    <property type="match status" value="1"/>
</dbReference>
<accession>W6MN98</accession>
<dbReference type="RefSeq" id="XP_022458495.1">
    <property type="nucleotide sequence ID" value="XM_022602718.1"/>
</dbReference>
<reference evidence="1" key="2">
    <citation type="submission" date="2014-02" db="EMBL/GenBank/DDBJ databases">
        <title>Complete DNA sequence of /Kuraishia capsulata/ illustrates novel genomic features among budding yeasts (/Saccharomycotina/).</title>
        <authorList>
            <person name="Morales L."/>
            <person name="Noel B."/>
            <person name="Porcel B."/>
            <person name="Marcet-Houben M."/>
            <person name="Hullo M-F."/>
            <person name="Sacerdot C."/>
            <person name="Tekaia F."/>
            <person name="Leh-Louis V."/>
            <person name="Despons L."/>
            <person name="Khanna V."/>
            <person name="Aury J-M."/>
            <person name="Barbe V."/>
            <person name="Couloux A."/>
            <person name="Labadie K."/>
            <person name="Pelletier E."/>
            <person name="Souciet J-L."/>
            <person name="Boekhout T."/>
            <person name="Gabaldon T."/>
            <person name="Wincker P."/>
            <person name="Dujon B."/>
        </authorList>
    </citation>
    <scope>NUCLEOTIDE SEQUENCE</scope>
    <source>
        <strain evidence="1">CBS 1993</strain>
    </source>
</reference>
<dbReference type="GO" id="GO:0005655">
    <property type="term" value="C:nucleolar ribonuclease P complex"/>
    <property type="evidence" value="ECO:0007669"/>
    <property type="project" value="TreeGrafter"/>
</dbReference>
<dbReference type="GeneID" id="34519883"/>
<dbReference type="GO" id="GO:0000172">
    <property type="term" value="C:ribonuclease MRP complex"/>
    <property type="evidence" value="ECO:0007669"/>
    <property type="project" value="TreeGrafter"/>
</dbReference>
<name>W6MN98_9ASCO</name>
<dbReference type="PANTHER" id="PTHR28272:SF1">
    <property type="entry name" value="RIBONUCLEASES P_MRP PROTEIN SUBUNIT POP3"/>
    <property type="match status" value="1"/>
</dbReference>
<evidence type="ECO:0000313" key="2">
    <source>
        <dbReference type="Proteomes" id="UP000019384"/>
    </source>
</evidence>
<proteinExistence type="predicted"/>
<gene>
    <name evidence="1" type="ORF">KUCA_T00002464001</name>
</gene>
<protein>
    <submittedName>
        <fullName evidence="1">Uncharacterized protein</fullName>
    </submittedName>
</protein>
<dbReference type="GO" id="GO:0000171">
    <property type="term" value="F:ribonuclease MRP activity"/>
    <property type="evidence" value="ECO:0007669"/>
    <property type="project" value="TreeGrafter"/>
</dbReference>
<dbReference type="STRING" id="1382522.W6MN98"/>
<dbReference type="GO" id="GO:0004526">
    <property type="term" value="F:ribonuclease P activity"/>
    <property type="evidence" value="ECO:0007669"/>
    <property type="project" value="TreeGrafter"/>
</dbReference>
<dbReference type="InterPro" id="IPR013241">
    <property type="entry name" value="RNase_P_Pop3"/>
</dbReference>
<dbReference type="Proteomes" id="UP000019384">
    <property type="component" value="Unassembled WGS sequence"/>
</dbReference>
<evidence type="ECO:0000313" key="1">
    <source>
        <dbReference type="EMBL" id="CDK26492.1"/>
    </source>
</evidence>
<dbReference type="InterPro" id="IPR029064">
    <property type="entry name" value="Ribosomal_eL30-like_sf"/>
</dbReference>
<dbReference type="EMBL" id="HG793127">
    <property type="protein sequence ID" value="CDK26492.1"/>
    <property type="molecule type" value="Genomic_DNA"/>
</dbReference>
<dbReference type="GO" id="GO:0034965">
    <property type="term" value="P:intronic box C/D snoRNA processing"/>
    <property type="evidence" value="ECO:0007669"/>
    <property type="project" value="TreeGrafter"/>
</dbReference>
<dbReference type="Gene3D" id="3.30.1330.30">
    <property type="match status" value="1"/>
</dbReference>
<reference evidence="1" key="1">
    <citation type="submission" date="2013-12" db="EMBL/GenBank/DDBJ databases">
        <authorList>
            <person name="Genoscope - CEA"/>
        </authorList>
    </citation>
    <scope>NUCLEOTIDE SEQUENCE</scope>
    <source>
        <strain evidence="1">CBS 1993</strain>
    </source>
</reference>
<organism evidence="1 2">
    <name type="scientific">Kuraishia capsulata CBS 1993</name>
    <dbReference type="NCBI Taxonomy" id="1382522"/>
    <lineage>
        <taxon>Eukaryota</taxon>
        <taxon>Fungi</taxon>
        <taxon>Dikarya</taxon>
        <taxon>Ascomycota</taxon>
        <taxon>Saccharomycotina</taxon>
        <taxon>Pichiomycetes</taxon>
        <taxon>Pichiales</taxon>
        <taxon>Pichiaceae</taxon>
        <taxon>Kuraishia</taxon>
    </lineage>
</organism>
<keyword evidence="2" id="KW-1185">Reference proteome</keyword>
<dbReference type="HOGENOM" id="CLU_047273_0_0_1"/>
<dbReference type="GO" id="GO:0006364">
    <property type="term" value="P:rRNA processing"/>
    <property type="evidence" value="ECO:0007669"/>
    <property type="project" value="InterPro"/>
</dbReference>
<dbReference type="GO" id="GO:0005829">
    <property type="term" value="C:cytosol"/>
    <property type="evidence" value="ECO:0007669"/>
    <property type="project" value="TreeGrafter"/>
</dbReference>
<sequence length="225" mass="25277">MSQNSKGKLIAKKPIGPAKNSIKAQATKRRQVFRPILETPYTDVEWPRIEPETLRNLLELFIRALATYKDVESVQSVMTTGFNSTMKALEDRKKTKPENRISIVFVCKADVKPPLLVQHLPVLAAVASIESDPVKLVQLPHGSSAKISQVLGIKDTWIVGIPRVLTMELNSEFQVLQDFVFESVEDVLVPWLQAEPEYEKAKVKFISTTQPIVTKNNQKGKISKT</sequence>
<dbReference type="OrthoDB" id="20109at2759"/>